<gene>
    <name evidence="4" type="primary">yjcF</name>
    <name evidence="4" type="ORF">ROH8110_01718</name>
</gene>
<name>A0A1X6Z032_9RHOB</name>
<evidence type="ECO:0000256" key="1">
    <source>
        <dbReference type="ARBA" id="ARBA00022679"/>
    </source>
</evidence>
<dbReference type="InterPro" id="IPR000182">
    <property type="entry name" value="GNAT_dom"/>
</dbReference>
<dbReference type="InterPro" id="IPR050832">
    <property type="entry name" value="Bact_Acetyltransf"/>
</dbReference>
<dbReference type="PANTHER" id="PTHR43877">
    <property type="entry name" value="AMINOALKYLPHOSPHONATE N-ACETYLTRANSFERASE-RELATED-RELATED"/>
    <property type="match status" value="1"/>
</dbReference>
<dbReference type="Gene3D" id="3.40.630.30">
    <property type="match status" value="1"/>
</dbReference>
<evidence type="ECO:0000313" key="5">
    <source>
        <dbReference type="Proteomes" id="UP000193207"/>
    </source>
</evidence>
<dbReference type="PROSITE" id="PS51186">
    <property type="entry name" value="GNAT"/>
    <property type="match status" value="1"/>
</dbReference>
<dbReference type="GO" id="GO:0016747">
    <property type="term" value="F:acyltransferase activity, transferring groups other than amino-acyl groups"/>
    <property type="evidence" value="ECO:0007669"/>
    <property type="project" value="InterPro"/>
</dbReference>
<proteinExistence type="predicted"/>
<dbReference type="AlphaFoldDB" id="A0A1X6Z032"/>
<evidence type="ECO:0000259" key="3">
    <source>
        <dbReference type="PROSITE" id="PS51186"/>
    </source>
</evidence>
<dbReference type="EC" id="2.3.1.-" evidence="4"/>
<keyword evidence="1 4" id="KW-0808">Transferase</keyword>
<evidence type="ECO:0000256" key="2">
    <source>
        <dbReference type="ARBA" id="ARBA00023315"/>
    </source>
</evidence>
<dbReference type="EMBL" id="FWFU01000002">
    <property type="protein sequence ID" value="SLN34541.1"/>
    <property type="molecule type" value="Genomic_DNA"/>
</dbReference>
<keyword evidence="5" id="KW-1185">Reference proteome</keyword>
<dbReference type="OrthoDB" id="9796171at2"/>
<dbReference type="PANTHER" id="PTHR43877:SF2">
    <property type="entry name" value="AMINOALKYLPHOSPHONATE N-ACETYLTRANSFERASE-RELATED"/>
    <property type="match status" value="1"/>
</dbReference>
<keyword evidence="2 4" id="KW-0012">Acyltransferase</keyword>
<reference evidence="4 5" key="1">
    <citation type="submission" date="2017-03" db="EMBL/GenBank/DDBJ databases">
        <authorList>
            <person name="Afonso C.L."/>
            <person name="Miller P.J."/>
            <person name="Scott M.A."/>
            <person name="Spackman E."/>
            <person name="Goraichik I."/>
            <person name="Dimitrov K.M."/>
            <person name="Suarez D.L."/>
            <person name="Swayne D.E."/>
        </authorList>
    </citation>
    <scope>NUCLEOTIDE SEQUENCE [LARGE SCALE GENOMIC DNA]</scope>
    <source>
        <strain evidence="4 5">CECT 8110</strain>
    </source>
</reference>
<dbReference type="RefSeq" id="WP_085817338.1">
    <property type="nucleotide sequence ID" value="NZ_FWFU01000002.1"/>
</dbReference>
<sequence length="150" mass="15741">MTDGAAAQGGGRLEIGPTGDLETCLALRRRVFIEEQGVSEADEQDGRDGAAQHLLARLDGRPVGCARILLRGESAKIGRVCVLPGARGAGLGAALIGACLDHLRGQAGVTRAVLGAQTHALGFYERLGFVAFGEPYMDAGIPHRDMERHL</sequence>
<dbReference type="Pfam" id="PF13673">
    <property type="entry name" value="Acetyltransf_10"/>
    <property type="match status" value="1"/>
</dbReference>
<protein>
    <submittedName>
        <fullName evidence="4">Putative N-acetyltransferase YjcF</fullName>
        <ecNumber evidence="4">2.3.1.-</ecNumber>
    </submittedName>
</protein>
<organism evidence="4 5">
    <name type="scientific">Roseovarius halotolerans</name>
    <dbReference type="NCBI Taxonomy" id="505353"/>
    <lineage>
        <taxon>Bacteria</taxon>
        <taxon>Pseudomonadati</taxon>
        <taxon>Pseudomonadota</taxon>
        <taxon>Alphaproteobacteria</taxon>
        <taxon>Rhodobacterales</taxon>
        <taxon>Roseobacteraceae</taxon>
        <taxon>Roseovarius</taxon>
    </lineage>
</organism>
<accession>A0A1X6Z032</accession>
<dbReference type="SUPFAM" id="SSF55729">
    <property type="entry name" value="Acyl-CoA N-acyltransferases (Nat)"/>
    <property type="match status" value="1"/>
</dbReference>
<feature type="domain" description="N-acetyltransferase" evidence="3">
    <location>
        <begin position="11"/>
        <end position="150"/>
    </location>
</feature>
<dbReference type="Proteomes" id="UP000193207">
    <property type="component" value="Unassembled WGS sequence"/>
</dbReference>
<dbReference type="InterPro" id="IPR016181">
    <property type="entry name" value="Acyl_CoA_acyltransferase"/>
</dbReference>
<evidence type="ECO:0000313" key="4">
    <source>
        <dbReference type="EMBL" id="SLN34541.1"/>
    </source>
</evidence>